<dbReference type="InterPro" id="IPR050627">
    <property type="entry name" value="Nitroreductase/BluB"/>
</dbReference>
<evidence type="ECO:0000256" key="3">
    <source>
        <dbReference type="ARBA" id="ARBA00023002"/>
    </source>
</evidence>
<dbReference type="Gene3D" id="3.40.109.10">
    <property type="entry name" value="NADH Oxidase"/>
    <property type="match status" value="1"/>
</dbReference>
<dbReference type="InterPro" id="IPR012825">
    <property type="entry name" value="BluB"/>
</dbReference>
<proteinExistence type="predicted"/>
<dbReference type="InterPro" id="IPR000415">
    <property type="entry name" value="Nitroreductase-like"/>
</dbReference>
<dbReference type="EC" id="1.13.11.79" evidence="5"/>
<gene>
    <name evidence="5" type="primary">bluB</name>
    <name evidence="5" type="ORF">ACFSJ3_00690</name>
</gene>
<dbReference type="PANTHER" id="PTHR23026">
    <property type="entry name" value="NADPH NITROREDUCTASE"/>
    <property type="match status" value="1"/>
</dbReference>
<evidence type="ECO:0000259" key="4">
    <source>
        <dbReference type="Pfam" id="PF00881"/>
    </source>
</evidence>
<dbReference type="PANTHER" id="PTHR23026:SF90">
    <property type="entry name" value="IODOTYROSINE DEIODINASE 1"/>
    <property type="match status" value="1"/>
</dbReference>
<reference evidence="6" key="1">
    <citation type="journal article" date="2019" name="Int. J. Syst. Evol. Microbiol.">
        <title>The Global Catalogue of Microorganisms (GCM) 10K type strain sequencing project: providing services to taxonomists for standard genome sequencing and annotation.</title>
        <authorList>
            <consortium name="The Broad Institute Genomics Platform"/>
            <consortium name="The Broad Institute Genome Sequencing Center for Infectious Disease"/>
            <person name="Wu L."/>
            <person name="Ma J."/>
        </authorList>
    </citation>
    <scope>NUCLEOTIDE SEQUENCE [LARGE SCALE GENOMIC DNA]</scope>
    <source>
        <strain evidence="6">CGMCC 1.10992</strain>
    </source>
</reference>
<evidence type="ECO:0000256" key="2">
    <source>
        <dbReference type="ARBA" id="ARBA00022643"/>
    </source>
</evidence>
<feature type="domain" description="Nitroreductase" evidence="4">
    <location>
        <begin position="21"/>
        <end position="187"/>
    </location>
</feature>
<name>A0ABW4XHE9_9GAMM</name>
<dbReference type="Pfam" id="PF00881">
    <property type="entry name" value="Nitroreductase"/>
    <property type="match status" value="1"/>
</dbReference>
<sequence>MTDAKDGIFSQAEADTVERVIRSRRDVRGNRFVSDPVPDSMLEKIFEAAMWAPSVGYSQPWRFITVHNQDTKRKVAESFATENQKASALFTDDKQALYQQLKLEGIKEAPVNLAVYYCPSEQPVLGQTSMPDMGRFSVVCAIENMWLMARALNIGVGWVSILDPTKVSEALQAPDHWELIGYLCLGYTNGFLSEPELEKLGWDKRRQRHQVWFEENAGNKKPPE</sequence>
<organism evidence="5 6">
    <name type="scientific">Corallincola platygyrae</name>
    <dbReference type="NCBI Taxonomy" id="1193278"/>
    <lineage>
        <taxon>Bacteria</taxon>
        <taxon>Pseudomonadati</taxon>
        <taxon>Pseudomonadota</taxon>
        <taxon>Gammaproteobacteria</taxon>
        <taxon>Alteromonadales</taxon>
        <taxon>Psychromonadaceae</taxon>
        <taxon>Corallincola</taxon>
    </lineage>
</organism>
<keyword evidence="2" id="KW-0288">FMN</keyword>
<keyword evidence="3 5" id="KW-0560">Oxidoreductase</keyword>
<dbReference type="Proteomes" id="UP001597380">
    <property type="component" value="Unassembled WGS sequence"/>
</dbReference>
<dbReference type="SUPFAM" id="SSF55469">
    <property type="entry name" value="FMN-dependent nitroreductase-like"/>
    <property type="match status" value="1"/>
</dbReference>
<evidence type="ECO:0000313" key="5">
    <source>
        <dbReference type="EMBL" id="MFD2094487.1"/>
    </source>
</evidence>
<dbReference type="NCBIfam" id="TIGR02476">
    <property type="entry name" value="BluB"/>
    <property type="match status" value="1"/>
</dbReference>
<keyword evidence="6" id="KW-1185">Reference proteome</keyword>
<accession>A0ABW4XHE9</accession>
<dbReference type="EMBL" id="JBHUHT010000003">
    <property type="protein sequence ID" value="MFD2094487.1"/>
    <property type="molecule type" value="Genomic_DNA"/>
</dbReference>
<protein>
    <submittedName>
        <fullName evidence="5">5,6-dimethylbenzimidazole synthase</fullName>
        <ecNumber evidence="5">1.13.11.79</ecNumber>
    </submittedName>
</protein>
<comment type="caution">
    <text evidence="5">The sequence shown here is derived from an EMBL/GenBank/DDBJ whole genome shotgun (WGS) entry which is preliminary data.</text>
</comment>
<keyword evidence="1" id="KW-0285">Flavoprotein</keyword>
<dbReference type="GO" id="GO:0102919">
    <property type="term" value="F:5,6-dimethylbenzimidazole synthase activity"/>
    <property type="evidence" value="ECO:0007669"/>
    <property type="project" value="UniProtKB-EC"/>
</dbReference>
<evidence type="ECO:0000256" key="1">
    <source>
        <dbReference type="ARBA" id="ARBA00022630"/>
    </source>
</evidence>
<dbReference type="InterPro" id="IPR029479">
    <property type="entry name" value="Nitroreductase"/>
</dbReference>
<evidence type="ECO:0000313" key="6">
    <source>
        <dbReference type="Proteomes" id="UP001597380"/>
    </source>
</evidence>
<dbReference type="RefSeq" id="WP_345337676.1">
    <property type="nucleotide sequence ID" value="NZ_BAABLI010000003.1"/>
</dbReference>